<evidence type="ECO:0000313" key="2">
    <source>
        <dbReference type="EMBL" id="MCL7047278.1"/>
    </source>
</evidence>
<protein>
    <recommendedName>
        <fullName evidence="1">DNA helicase Pif1-like 2B domain-containing protein</fullName>
    </recommendedName>
</protein>
<dbReference type="Pfam" id="PF21530">
    <property type="entry name" value="Pif1_2B_dom"/>
    <property type="match status" value="1"/>
</dbReference>
<dbReference type="PANTHER" id="PTHR10492">
    <property type="match status" value="1"/>
</dbReference>
<keyword evidence="3" id="KW-1185">Reference proteome</keyword>
<proteinExistence type="predicted"/>
<gene>
    <name evidence="2" type="ORF">MKW94_026587</name>
</gene>
<dbReference type="InterPro" id="IPR049163">
    <property type="entry name" value="Pif1-like_2B_dom"/>
</dbReference>
<dbReference type="AlphaFoldDB" id="A0AA42B0S9"/>
<accession>A0AA42B0S9</accession>
<sequence length="223" mass="24759">MFPGEEHTYYSFDSVEDNFHNIYQQEYLNGTSPGRLPPHELKLSIGAPIILLRNVDANNGLYNDDTRGKMWQGQSSYKAEPLGLIPKVTEQCSEIINPSLDDTVTEYLDNGCPLLAYILAAQEVTHVENRSTLSFRAGNVNVNNNTGAGSSITGQGGNVNNSSTTFRKDITVLQTTVIPDSCISNLVNPLKRKPNEEHPNYEYLGQSHRKLITFDANTITYGF</sequence>
<comment type="caution">
    <text evidence="2">The sequence shown here is derived from an EMBL/GenBank/DDBJ whole genome shotgun (WGS) entry which is preliminary data.</text>
</comment>
<dbReference type="EMBL" id="JAJJMA010291229">
    <property type="protein sequence ID" value="MCL7047278.1"/>
    <property type="molecule type" value="Genomic_DNA"/>
</dbReference>
<organism evidence="2 3">
    <name type="scientific">Papaver nudicaule</name>
    <name type="common">Iceland poppy</name>
    <dbReference type="NCBI Taxonomy" id="74823"/>
    <lineage>
        <taxon>Eukaryota</taxon>
        <taxon>Viridiplantae</taxon>
        <taxon>Streptophyta</taxon>
        <taxon>Embryophyta</taxon>
        <taxon>Tracheophyta</taxon>
        <taxon>Spermatophyta</taxon>
        <taxon>Magnoliopsida</taxon>
        <taxon>Ranunculales</taxon>
        <taxon>Papaveraceae</taxon>
        <taxon>Papaveroideae</taxon>
        <taxon>Papaver</taxon>
    </lineage>
</organism>
<feature type="domain" description="DNA helicase Pif1-like 2B" evidence="1">
    <location>
        <begin position="26"/>
        <end position="63"/>
    </location>
</feature>
<dbReference type="PANTHER" id="PTHR10492:SF94">
    <property type="entry name" value="ATP-DEPENDENT DNA HELICASE"/>
    <property type="match status" value="1"/>
</dbReference>
<evidence type="ECO:0000259" key="1">
    <source>
        <dbReference type="Pfam" id="PF21530"/>
    </source>
</evidence>
<evidence type="ECO:0000313" key="3">
    <source>
        <dbReference type="Proteomes" id="UP001177140"/>
    </source>
</evidence>
<dbReference type="Proteomes" id="UP001177140">
    <property type="component" value="Unassembled WGS sequence"/>
</dbReference>
<reference evidence="2" key="1">
    <citation type="submission" date="2022-03" db="EMBL/GenBank/DDBJ databases">
        <title>A functionally conserved STORR gene fusion in Papaver species that diverged 16.8 million years ago.</title>
        <authorList>
            <person name="Catania T."/>
        </authorList>
    </citation>
    <scope>NUCLEOTIDE SEQUENCE</scope>
    <source>
        <strain evidence="2">S-191538</strain>
    </source>
</reference>
<name>A0AA42B0S9_PAPNU</name>